<reference evidence="8 9" key="1">
    <citation type="journal article" date="2014" name="Genome Announc.">
        <title>Draft genome sequence of the pathogenic fungus Scedosporium apiospermum.</title>
        <authorList>
            <person name="Vandeputte P."/>
            <person name="Ghamrawi S."/>
            <person name="Rechenmann M."/>
            <person name="Iltis A."/>
            <person name="Giraud S."/>
            <person name="Fleury M."/>
            <person name="Thornton C."/>
            <person name="Delhaes L."/>
            <person name="Meyer W."/>
            <person name="Papon N."/>
            <person name="Bouchara J.P."/>
        </authorList>
    </citation>
    <scope>NUCLEOTIDE SEQUENCE [LARGE SCALE GENOMIC DNA]</scope>
    <source>
        <strain evidence="8 9">IHEM 14462</strain>
    </source>
</reference>
<evidence type="ECO:0000256" key="5">
    <source>
        <dbReference type="ARBA" id="ARBA00023242"/>
    </source>
</evidence>
<feature type="compositionally biased region" description="Basic and acidic residues" evidence="6">
    <location>
        <begin position="644"/>
        <end position="655"/>
    </location>
</feature>
<evidence type="ECO:0000259" key="7">
    <source>
        <dbReference type="PROSITE" id="PS50160"/>
    </source>
</evidence>
<protein>
    <recommendedName>
        <fullName evidence="7">ATP-dependent DNA ligase family profile domain-containing protein</fullName>
    </recommendedName>
</protein>
<organism evidence="8 9">
    <name type="scientific">Pseudallescheria apiosperma</name>
    <name type="common">Scedosporium apiospermum</name>
    <dbReference type="NCBI Taxonomy" id="563466"/>
    <lineage>
        <taxon>Eukaryota</taxon>
        <taxon>Fungi</taxon>
        <taxon>Dikarya</taxon>
        <taxon>Ascomycota</taxon>
        <taxon>Pezizomycotina</taxon>
        <taxon>Sordariomycetes</taxon>
        <taxon>Hypocreomycetidae</taxon>
        <taxon>Microascales</taxon>
        <taxon>Microascaceae</taxon>
        <taxon>Scedosporium</taxon>
    </lineage>
</organism>
<dbReference type="GO" id="GO:0006303">
    <property type="term" value="P:double-strand break repair via nonhomologous end joining"/>
    <property type="evidence" value="ECO:0007669"/>
    <property type="project" value="TreeGrafter"/>
</dbReference>
<dbReference type="Gene3D" id="1.10.3260.10">
    <property type="entry name" value="DNA ligase, ATP-dependent, N-terminal domain"/>
    <property type="match status" value="1"/>
</dbReference>
<dbReference type="PANTHER" id="PTHR45997">
    <property type="entry name" value="DNA LIGASE 4"/>
    <property type="match status" value="1"/>
</dbReference>
<dbReference type="OrthoDB" id="2160351at2759"/>
<dbReference type="HOGENOM" id="CLU_004299_4_0_1"/>
<keyword evidence="5" id="KW-0539">Nucleus</keyword>
<dbReference type="InterPro" id="IPR012310">
    <property type="entry name" value="DNA_ligase_ATP-dep_cent"/>
</dbReference>
<dbReference type="GO" id="GO:0003677">
    <property type="term" value="F:DNA binding"/>
    <property type="evidence" value="ECO:0007669"/>
    <property type="project" value="InterPro"/>
</dbReference>
<accession>A0A084FXY0</accession>
<dbReference type="EMBL" id="JOWA01000132">
    <property type="protein sequence ID" value="KEZ39942.1"/>
    <property type="molecule type" value="Genomic_DNA"/>
</dbReference>
<dbReference type="InterPro" id="IPR036599">
    <property type="entry name" value="DNA_ligase_N_sf"/>
</dbReference>
<name>A0A084FXY0_PSEDA</name>
<feature type="domain" description="ATP-dependent DNA ligase family profile" evidence="7">
    <location>
        <begin position="384"/>
        <end position="448"/>
    </location>
</feature>
<evidence type="ECO:0000256" key="4">
    <source>
        <dbReference type="ARBA" id="ARBA00022840"/>
    </source>
</evidence>
<dbReference type="GO" id="GO:0032807">
    <property type="term" value="C:DNA ligase IV complex"/>
    <property type="evidence" value="ECO:0007669"/>
    <property type="project" value="TreeGrafter"/>
</dbReference>
<feature type="compositionally biased region" description="Pro residues" evidence="6">
    <location>
        <begin position="687"/>
        <end position="696"/>
    </location>
</feature>
<proteinExistence type="inferred from homology"/>
<dbReference type="PANTHER" id="PTHR45997:SF2">
    <property type="entry name" value="ATP DEPENDENT DNA LIGASE DOMAIN PROTEIN (AFU_ORTHOLOGUE AFUA_5G02430)"/>
    <property type="match status" value="1"/>
</dbReference>
<gene>
    <name evidence="8" type="ORF">SAPIO_CDS8911</name>
</gene>
<evidence type="ECO:0000256" key="3">
    <source>
        <dbReference type="ARBA" id="ARBA00022741"/>
    </source>
</evidence>
<evidence type="ECO:0000256" key="6">
    <source>
        <dbReference type="SAM" id="MobiDB-lite"/>
    </source>
</evidence>
<feature type="compositionally biased region" description="Basic and acidic residues" evidence="6">
    <location>
        <begin position="330"/>
        <end position="345"/>
    </location>
</feature>
<dbReference type="Proteomes" id="UP000028545">
    <property type="component" value="Unassembled WGS sequence"/>
</dbReference>
<dbReference type="Gene3D" id="3.30.470.30">
    <property type="entry name" value="DNA ligase/mRNA capping enzyme"/>
    <property type="match status" value="1"/>
</dbReference>
<keyword evidence="4" id="KW-0067">ATP-binding</keyword>
<dbReference type="OMA" id="YEHLYIM"/>
<dbReference type="GO" id="GO:0006297">
    <property type="term" value="P:nucleotide-excision repair, DNA gap filling"/>
    <property type="evidence" value="ECO:0007669"/>
    <property type="project" value="TreeGrafter"/>
</dbReference>
<dbReference type="InterPro" id="IPR029710">
    <property type="entry name" value="LIG4"/>
</dbReference>
<evidence type="ECO:0000256" key="1">
    <source>
        <dbReference type="ARBA" id="ARBA00007572"/>
    </source>
</evidence>
<keyword evidence="3" id="KW-0547">Nucleotide-binding</keyword>
<dbReference type="Gene3D" id="2.40.50.140">
    <property type="entry name" value="Nucleic acid-binding proteins"/>
    <property type="match status" value="1"/>
</dbReference>
<feature type="compositionally biased region" description="Polar residues" evidence="6">
    <location>
        <begin position="763"/>
        <end position="788"/>
    </location>
</feature>
<comment type="caution">
    <text evidence="8">The sequence shown here is derived from an EMBL/GenBank/DDBJ whole genome shotgun (WGS) entry which is preliminary data.</text>
</comment>
<dbReference type="RefSeq" id="XP_016639741.1">
    <property type="nucleotide sequence ID" value="XM_016790438.1"/>
</dbReference>
<evidence type="ECO:0000256" key="2">
    <source>
        <dbReference type="ARBA" id="ARBA00022598"/>
    </source>
</evidence>
<keyword evidence="9" id="KW-1185">Reference proteome</keyword>
<feature type="compositionally biased region" description="Low complexity" evidence="6">
    <location>
        <begin position="665"/>
        <end position="678"/>
    </location>
</feature>
<dbReference type="GO" id="GO:0006310">
    <property type="term" value="P:DNA recombination"/>
    <property type="evidence" value="ECO:0007669"/>
    <property type="project" value="InterPro"/>
</dbReference>
<keyword evidence="2" id="KW-0436">Ligase</keyword>
<dbReference type="Pfam" id="PF04675">
    <property type="entry name" value="DNA_ligase_A_N"/>
    <property type="match status" value="1"/>
</dbReference>
<feature type="region of interest" description="Disordered" evidence="6">
    <location>
        <begin position="632"/>
        <end position="838"/>
    </location>
</feature>
<dbReference type="GeneID" id="27727983"/>
<comment type="similarity">
    <text evidence="1">Belongs to the ATP-dependent DNA ligase family.</text>
</comment>
<feature type="compositionally biased region" description="Polar residues" evidence="6">
    <location>
        <begin position="346"/>
        <end position="359"/>
    </location>
</feature>
<dbReference type="GO" id="GO:0005524">
    <property type="term" value="F:ATP binding"/>
    <property type="evidence" value="ECO:0007669"/>
    <property type="project" value="UniProtKB-KW"/>
</dbReference>
<dbReference type="GO" id="GO:0003910">
    <property type="term" value="F:DNA ligase (ATP) activity"/>
    <property type="evidence" value="ECO:0007669"/>
    <property type="project" value="InterPro"/>
</dbReference>
<dbReference type="VEuPathDB" id="FungiDB:SAPIO_CDS8911"/>
<sequence>MPDPSNSAISDNILAPILAPQASDICKLLDTLYDQCIAGKPDQNRNTIQRWFAYHRDLINSLDTSAGAALLSTLLPARRTDRVYYIQETRLEKIFARSQRLGASRVRELCRYKVPGSGVDLADCIYTSLKATPNPTRRPVSLLEVDNLLHAVASRISSSCLKVRRTATQTASTLTESDRNELEAIYMLLSPLEAKWFTRLVLKDYRPVEIDEALIFQSYHSLLPRILKVLDNFPAAVNVLQNILKAERAEYGDGGRGSRPWNTQVVLRHLRPVLGTKVGRPFWRKGRSIKHCLDIGHGFMSVEKKVDGEYCQIHIDLSKGRDCIQIFSKSGKDSTDDKARLHGSEESSPSTKFETTSPDQDVHPGYAELVERRILDFNKPQAASDLRNMFSKAIQAREEGLVLKPDEPFLDLSGEPRADFTGSPIKFKKEYVGNFGEIGDFAVVGARYDARRAKSLLIPNLEWTHFYLACIHSKASLNRANDNNTLPEYTVVAVVEPDAPHLKIVKSHCLPNPVPFKENRSLKLNMPEGICGGKNPTFVFTRPLIFDVRCFAFEKPGNVGFLTPRFPAVTKVHFDRDVEDTMTFDELQGVAEKAMAERPWEDEDSQELLEWVRKLENADPKGVAVDWVTQTTASEAPTPSPGPRKPERVGCEGEKMMPPAPPPSSEGSGSSQKSATSSVIIVATTPPTSPIDPRPSSPSRSQGGAGDGGRHVAPKGKRKMQSPDGSLGDIYGSSPPAKRRGKSPVSKASPLRESQREPLGEISNCNGSQHTNSFRGSFTSHSQVSSEDLLQENRRVPPATEPSSPASFTTARATASAVPSSPAVPPASTPVTEIHNKCPEIIEIPDSEGEDEGKDISREKQRVQRLCKILGSNCWFYNRTVLLSPRVARRKVITERLLPRHGIRNYVADHEAWLPDDPDSRPKDDGATRICFVDMQHAEGRAETMEFLGKIEARPLRLRGGGREYIEVYDWRVLEEAADMEEEGAIGTEDDWEGRRDRWRQWRVGLV</sequence>
<dbReference type="SUPFAM" id="SSF56091">
    <property type="entry name" value="DNA ligase/mRNA capping enzyme, catalytic domain"/>
    <property type="match status" value="1"/>
</dbReference>
<dbReference type="PROSITE" id="PS50160">
    <property type="entry name" value="DNA_LIGASE_A3"/>
    <property type="match status" value="1"/>
</dbReference>
<evidence type="ECO:0000313" key="8">
    <source>
        <dbReference type="EMBL" id="KEZ39942.1"/>
    </source>
</evidence>
<dbReference type="InterPro" id="IPR012340">
    <property type="entry name" value="NA-bd_OB-fold"/>
</dbReference>
<evidence type="ECO:0000313" key="9">
    <source>
        <dbReference type="Proteomes" id="UP000028545"/>
    </source>
</evidence>
<dbReference type="AlphaFoldDB" id="A0A084FXY0"/>
<feature type="region of interest" description="Disordered" evidence="6">
    <location>
        <begin position="330"/>
        <end position="362"/>
    </location>
</feature>
<dbReference type="InterPro" id="IPR012308">
    <property type="entry name" value="DNA_ligase_ATP-dep_N"/>
</dbReference>
<dbReference type="KEGG" id="sapo:SAPIO_CDS8911"/>
<feature type="compositionally biased region" description="Low complexity" evidence="6">
    <location>
        <begin position="803"/>
        <end position="821"/>
    </location>
</feature>